<dbReference type="SUPFAM" id="SSF57903">
    <property type="entry name" value="FYVE/PHD zinc finger"/>
    <property type="match status" value="1"/>
</dbReference>
<evidence type="ECO:0000313" key="7">
    <source>
        <dbReference type="Proteomes" id="UP001168146"/>
    </source>
</evidence>
<proteinExistence type="predicted"/>
<accession>A0AAN6FHW6</accession>
<dbReference type="Gene3D" id="3.30.40.10">
    <property type="entry name" value="Zinc/RING finger domain, C3HC4 (zinc finger)"/>
    <property type="match status" value="1"/>
</dbReference>
<dbReference type="InterPro" id="IPR011011">
    <property type="entry name" value="Znf_FYVE_PHD"/>
</dbReference>
<protein>
    <recommendedName>
        <fullName evidence="5">Zinc finger PHD-type domain-containing protein</fullName>
    </recommendedName>
</protein>
<dbReference type="AlphaFoldDB" id="A0AAN6FHW6"/>
<dbReference type="SMART" id="SM00249">
    <property type="entry name" value="PHD"/>
    <property type="match status" value="1"/>
</dbReference>
<evidence type="ECO:0000256" key="2">
    <source>
        <dbReference type="ARBA" id="ARBA00022771"/>
    </source>
</evidence>
<sequence>MASNCMRIKQEIKEEPEDAQYTPMLIPDDGFDDYTGHQTEHHEVAQPSDRKPVHVQDGDRVTSVDRGAQHMSRRTYNLPGLGMASSLPMRPATYSIASATTAVNPGVHVRKLTLPQPYNRVQQMTPGTLLPLDNPSFATGQVTRVRQLCGSPFPTRCFESQFINSPLAHRLLCDHVVVTMGNQPCGSNCAISPHAVGMPDGETILCDVDGCRYKPVFVTYTPSSAFEDLPSDFRTGPESIDPNRRVLDDTGEEAHTVCFVQHRRAPYTHTLMACHANCKTRQTADRKPAEKSRFACAVKVCHDREKAKDKVLRPFNNARVKKAQQLFHASRNKRVPPERLARELGGLRVDGTRKLGYAQAVQEQQNRAGAGAMRRPTEYVDNMELVKGQRLDFENAQPHYSGAGGNGTAAFRSMPENAYHQMVENENGGFSEVVANNWHGTGLPMEGQVNRADRAEQREDERAGSEGLFVAQTHCVCGSPVDRYMVQCGRCDRHFHPSCVGQGAYSSHEYNSHQRHEAMQADADFYNRAGRDIVCTECGDRARLAQAMLGHGTQRSLRASKRRANKPSEDVLDEEDGVIDHAMFHVAPQLLSAWVLMKCDTDIKDLQILRKRKDGKDSKHSCGSCSKTIRGLYFHCLSPQCKSWDCCDGCVVGGVGHVNGSNRFVALHTGDLESLPTAEATAIQSEVAEEVYKAPSRNATVKRQPQKRKTTATPKRTAAAKRATATPSLDVEMGGVDAPGAAGASSSARTRGSVKAAANDVDMMER</sequence>
<evidence type="ECO:0000313" key="6">
    <source>
        <dbReference type="EMBL" id="KAK0318725.1"/>
    </source>
</evidence>
<dbReference type="GO" id="GO:0008270">
    <property type="term" value="F:zinc ion binding"/>
    <property type="evidence" value="ECO:0007669"/>
    <property type="project" value="UniProtKB-KW"/>
</dbReference>
<feature type="compositionally biased region" description="Basic and acidic residues" evidence="4">
    <location>
        <begin position="34"/>
        <end position="59"/>
    </location>
</feature>
<name>A0AAN6FHW6_9PEZI</name>
<comment type="caution">
    <text evidence="6">The sequence shown here is derived from an EMBL/GenBank/DDBJ whole genome shotgun (WGS) entry which is preliminary data.</text>
</comment>
<keyword evidence="1" id="KW-0479">Metal-binding</keyword>
<reference evidence="6" key="1">
    <citation type="submission" date="2021-12" db="EMBL/GenBank/DDBJ databases">
        <title>Black yeast isolated from Biological Soil Crust.</title>
        <authorList>
            <person name="Kurbessoian T."/>
        </authorList>
    </citation>
    <scope>NUCLEOTIDE SEQUENCE</scope>
    <source>
        <strain evidence="6">CCFEE 5208</strain>
    </source>
</reference>
<feature type="compositionally biased region" description="Low complexity" evidence="4">
    <location>
        <begin position="711"/>
        <end position="727"/>
    </location>
</feature>
<keyword evidence="3" id="KW-0862">Zinc</keyword>
<evidence type="ECO:0000256" key="3">
    <source>
        <dbReference type="ARBA" id="ARBA00022833"/>
    </source>
</evidence>
<gene>
    <name evidence="6" type="ORF">LTR82_010145</name>
</gene>
<organism evidence="6 7">
    <name type="scientific">Friedmanniomyces endolithicus</name>
    <dbReference type="NCBI Taxonomy" id="329885"/>
    <lineage>
        <taxon>Eukaryota</taxon>
        <taxon>Fungi</taxon>
        <taxon>Dikarya</taxon>
        <taxon>Ascomycota</taxon>
        <taxon>Pezizomycotina</taxon>
        <taxon>Dothideomycetes</taxon>
        <taxon>Dothideomycetidae</taxon>
        <taxon>Mycosphaerellales</taxon>
        <taxon>Teratosphaeriaceae</taxon>
        <taxon>Friedmanniomyces</taxon>
    </lineage>
</organism>
<dbReference type="InterPro" id="IPR013083">
    <property type="entry name" value="Znf_RING/FYVE/PHD"/>
</dbReference>
<keyword evidence="2" id="KW-0863">Zinc-finger</keyword>
<evidence type="ECO:0000256" key="4">
    <source>
        <dbReference type="SAM" id="MobiDB-lite"/>
    </source>
</evidence>
<evidence type="ECO:0000259" key="5">
    <source>
        <dbReference type="SMART" id="SM00249"/>
    </source>
</evidence>
<dbReference type="Proteomes" id="UP001168146">
    <property type="component" value="Unassembled WGS sequence"/>
</dbReference>
<evidence type="ECO:0000256" key="1">
    <source>
        <dbReference type="ARBA" id="ARBA00022723"/>
    </source>
</evidence>
<feature type="region of interest" description="Disordered" evidence="4">
    <location>
        <begin position="694"/>
        <end position="766"/>
    </location>
</feature>
<dbReference type="InterPro" id="IPR001965">
    <property type="entry name" value="Znf_PHD"/>
</dbReference>
<feature type="region of interest" description="Disordered" evidence="4">
    <location>
        <begin position="28"/>
        <end position="59"/>
    </location>
</feature>
<feature type="domain" description="Zinc finger PHD-type" evidence="5">
    <location>
        <begin position="474"/>
        <end position="539"/>
    </location>
</feature>
<dbReference type="EMBL" id="JASUXU010000034">
    <property type="protein sequence ID" value="KAK0318725.1"/>
    <property type="molecule type" value="Genomic_DNA"/>
</dbReference>
<feature type="compositionally biased region" description="Low complexity" evidence="4">
    <location>
        <begin position="734"/>
        <end position="753"/>
    </location>
</feature>